<dbReference type="OrthoDB" id="642366at2"/>
<keyword evidence="1" id="KW-0328">Glycosyltransferase</keyword>
<dbReference type="InterPro" id="IPR002201">
    <property type="entry name" value="Glyco_trans_9"/>
</dbReference>
<keyword evidence="4" id="KW-1185">Reference proteome</keyword>
<dbReference type="RefSeq" id="WP_139010630.1">
    <property type="nucleotide sequence ID" value="NZ_VBSN01000019.1"/>
</dbReference>
<dbReference type="GO" id="GO:0005829">
    <property type="term" value="C:cytosol"/>
    <property type="evidence" value="ECO:0007669"/>
    <property type="project" value="TreeGrafter"/>
</dbReference>
<evidence type="ECO:0000256" key="2">
    <source>
        <dbReference type="ARBA" id="ARBA00022679"/>
    </source>
</evidence>
<dbReference type="Proteomes" id="UP000323994">
    <property type="component" value="Unassembled WGS sequence"/>
</dbReference>
<sequence>MKLERFIQLWTHRYHKYSHILKANLLGYRAGLHFKTVKSRLKQGRKLVAVIRTEHFGDIVAAEPISRYVRSLYPDAYIVWFVKPAFHELVDYNPAIDEVLQEFCVTQREVLLQTGVFDEVFQLQFKNNNHCPKCQIFIENPVAEKRDITIFNYFDYGNLLEVFAQSGDLIPAKTAFPADDQPRLYLQKKHAEKADSLHLNKKFIVIHCQSNYAPKDWPAKHWEKLVEWLADQYDYEIVEIGLKSNLEIKTGAYRNLCGQLSILETAEVIRRASFFIGLDSGPSHLGNATGTFGIILMGSLNNFPQYNPYSGSYGRQENALFVRQDGMPCSALSFEFVREKVASVLNSRKAEKQN</sequence>
<evidence type="ECO:0000313" key="3">
    <source>
        <dbReference type="EMBL" id="KAA6441287.1"/>
    </source>
</evidence>
<organism evidence="3 4">
    <name type="scientific">Dyadobacter flavalbus</name>
    <dbReference type="NCBI Taxonomy" id="2579942"/>
    <lineage>
        <taxon>Bacteria</taxon>
        <taxon>Pseudomonadati</taxon>
        <taxon>Bacteroidota</taxon>
        <taxon>Cytophagia</taxon>
        <taxon>Cytophagales</taxon>
        <taxon>Spirosomataceae</taxon>
        <taxon>Dyadobacter</taxon>
    </lineage>
</organism>
<accession>A0A5M8QYC2</accession>
<reference evidence="3 4" key="1">
    <citation type="submission" date="2019-05" db="EMBL/GenBank/DDBJ databases">
        <authorList>
            <person name="Qu J.-H."/>
        </authorList>
    </citation>
    <scope>NUCLEOTIDE SEQUENCE [LARGE SCALE GENOMIC DNA]</scope>
    <source>
        <strain evidence="3 4">NS28</strain>
    </source>
</reference>
<evidence type="ECO:0000313" key="4">
    <source>
        <dbReference type="Proteomes" id="UP000323994"/>
    </source>
</evidence>
<dbReference type="PANTHER" id="PTHR30160:SF1">
    <property type="entry name" value="LIPOPOLYSACCHARIDE 1,2-N-ACETYLGLUCOSAMINETRANSFERASE-RELATED"/>
    <property type="match status" value="1"/>
</dbReference>
<dbReference type="GO" id="GO:0009244">
    <property type="term" value="P:lipopolysaccharide core region biosynthetic process"/>
    <property type="evidence" value="ECO:0007669"/>
    <property type="project" value="TreeGrafter"/>
</dbReference>
<proteinExistence type="predicted"/>
<dbReference type="CDD" id="cd03789">
    <property type="entry name" value="GT9_LPS_heptosyltransferase"/>
    <property type="match status" value="1"/>
</dbReference>
<dbReference type="PANTHER" id="PTHR30160">
    <property type="entry name" value="TETRAACYLDISACCHARIDE 4'-KINASE-RELATED"/>
    <property type="match status" value="1"/>
</dbReference>
<dbReference type="EMBL" id="VBSN01000019">
    <property type="protein sequence ID" value="KAA6441287.1"/>
    <property type="molecule type" value="Genomic_DNA"/>
</dbReference>
<gene>
    <name evidence="3" type="ORF">FEM33_02985</name>
</gene>
<dbReference type="AlphaFoldDB" id="A0A5M8QYC2"/>
<dbReference type="InterPro" id="IPR051199">
    <property type="entry name" value="LPS_LOS_Heptosyltrfase"/>
</dbReference>
<evidence type="ECO:0000256" key="1">
    <source>
        <dbReference type="ARBA" id="ARBA00022676"/>
    </source>
</evidence>
<comment type="caution">
    <text evidence="3">The sequence shown here is derived from an EMBL/GenBank/DDBJ whole genome shotgun (WGS) entry which is preliminary data.</text>
</comment>
<dbReference type="GO" id="GO:0008713">
    <property type="term" value="F:ADP-heptose-lipopolysaccharide heptosyltransferase activity"/>
    <property type="evidence" value="ECO:0007669"/>
    <property type="project" value="TreeGrafter"/>
</dbReference>
<protein>
    <submittedName>
        <fullName evidence="3">Glycosyltransferase family 9 protein</fullName>
    </submittedName>
</protein>
<dbReference type="Gene3D" id="3.40.50.2000">
    <property type="entry name" value="Glycogen Phosphorylase B"/>
    <property type="match status" value="2"/>
</dbReference>
<name>A0A5M8QYC2_9BACT</name>
<dbReference type="Pfam" id="PF01075">
    <property type="entry name" value="Glyco_transf_9"/>
    <property type="match status" value="1"/>
</dbReference>
<dbReference type="SUPFAM" id="SSF53756">
    <property type="entry name" value="UDP-Glycosyltransferase/glycogen phosphorylase"/>
    <property type="match status" value="1"/>
</dbReference>
<keyword evidence="2 3" id="KW-0808">Transferase</keyword>